<gene>
    <name evidence="6" type="ORF">HSX42_18210</name>
</gene>
<protein>
    <submittedName>
        <fullName evidence="6">ATP-grasp domain-containing protein</fullName>
    </submittedName>
</protein>
<dbReference type="Pfam" id="PF02655">
    <property type="entry name" value="ATP-grasp_3"/>
    <property type="match status" value="1"/>
</dbReference>
<dbReference type="Gene3D" id="3.30.470.20">
    <property type="entry name" value="ATP-grasp fold, B domain"/>
    <property type="match status" value="1"/>
</dbReference>
<evidence type="ECO:0000313" key="6">
    <source>
        <dbReference type="EMBL" id="WMV76105.1"/>
    </source>
</evidence>
<proteinExistence type="predicted"/>
<evidence type="ECO:0000256" key="3">
    <source>
        <dbReference type="ARBA" id="ARBA00022840"/>
    </source>
</evidence>
<dbReference type="Pfam" id="PF21360">
    <property type="entry name" value="PylC-like_N"/>
    <property type="match status" value="1"/>
</dbReference>
<dbReference type="PANTHER" id="PTHR43585">
    <property type="entry name" value="FUMIPYRROLE BIOSYNTHESIS PROTEIN C"/>
    <property type="match status" value="1"/>
</dbReference>
<dbReference type="InterPro" id="IPR003806">
    <property type="entry name" value="ATP-grasp_PylC-type"/>
</dbReference>
<evidence type="ECO:0000256" key="2">
    <source>
        <dbReference type="ARBA" id="ARBA00022741"/>
    </source>
</evidence>
<keyword evidence="3 4" id="KW-0067">ATP-binding</keyword>
<evidence type="ECO:0000313" key="7">
    <source>
        <dbReference type="Proteomes" id="UP001297580"/>
    </source>
</evidence>
<dbReference type="Gene3D" id="3.40.50.20">
    <property type="match status" value="1"/>
</dbReference>
<dbReference type="InterPro" id="IPR011761">
    <property type="entry name" value="ATP-grasp"/>
</dbReference>
<evidence type="ECO:0000256" key="1">
    <source>
        <dbReference type="ARBA" id="ARBA00022598"/>
    </source>
</evidence>
<dbReference type="PANTHER" id="PTHR43585:SF2">
    <property type="entry name" value="ATP-GRASP ENZYME FSQD"/>
    <property type="match status" value="1"/>
</dbReference>
<name>A0ABY9QB19_GEOTD</name>
<sequence length="327" mass="37041">MKQCNILFTSSGRRVSLIRHFRNVLDDLGIEGLIVTADLKSTSPAAFVSDYHELVPRVLDDSYIPALKKICKKYDIHLLIPLIDTELTILAKHKEEFEELGVTVLVSSIETNEICFDKRKTGRFFVENGFDTPKEYVIEEIVNDPNADYPYLIKPAKGSSSIGVYKVRNREELLFFKDYISEPVLQEFVKGEEYTIDVLVDFDGKVVTAVPRLRIETRAGEVSKGMTVRNELLIHSARRLVEKLPGAVGCITLQCFLTDKNEVKFIEINPRFGGGFPLSIAAGADFPRFIIESLFGKPHSINVDDWKDGLVMLRYDDAIFVNKDDIQ</sequence>
<dbReference type="InterPro" id="IPR013815">
    <property type="entry name" value="ATP_grasp_subdomain_1"/>
</dbReference>
<organism evidence="6 7">
    <name type="scientific">Geobacillus thermodenitrificans</name>
    <dbReference type="NCBI Taxonomy" id="33940"/>
    <lineage>
        <taxon>Bacteria</taxon>
        <taxon>Bacillati</taxon>
        <taxon>Bacillota</taxon>
        <taxon>Bacilli</taxon>
        <taxon>Bacillales</taxon>
        <taxon>Anoxybacillaceae</taxon>
        <taxon>Geobacillus</taxon>
    </lineage>
</organism>
<dbReference type="Proteomes" id="UP001297580">
    <property type="component" value="Chromosome"/>
</dbReference>
<reference evidence="6 7" key="1">
    <citation type="submission" date="2023-08" db="EMBL/GenBank/DDBJ databases">
        <title>Complete genome sequence of Geobacillus thermodenitrificans K1041, a genetically tractable strain representative of the genus Geobacillus.</title>
        <authorList>
            <person name="Kani S."/>
            <person name="Suzuki H."/>
        </authorList>
    </citation>
    <scope>NUCLEOTIDE SEQUENCE [LARGE SCALE GENOMIC DNA]</scope>
    <source>
        <strain evidence="6 7">K1041</strain>
    </source>
</reference>
<dbReference type="SUPFAM" id="SSF56059">
    <property type="entry name" value="Glutathione synthetase ATP-binding domain-like"/>
    <property type="match status" value="1"/>
</dbReference>
<evidence type="ECO:0000259" key="5">
    <source>
        <dbReference type="PROSITE" id="PS50975"/>
    </source>
</evidence>
<dbReference type="InterPro" id="IPR052032">
    <property type="entry name" value="ATP-dep_AA_Ligase"/>
</dbReference>
<keyword evidence="2 4" id="KW-0547">Nucleotide-binding</keyword>
<dbReference type="Gene3D" id="3.30.1490.20">
    <property type="entry name" value="ATP-grasp fold, A domain"/>
    <property type="match status" value="1"/>
</dbReference>
<keyword evidence="7" id="KW-1185">Reference proteome</keyword>
<feature type="domain" description="ATP-grasp" evidence="5">
    <location>
        <begin position="122"/>
        <end position="295"/>
    </location>
</feature>
<evidence type="ECO:0000256" key="4">
    <source>
        <dbReference type="PROSITE-ProRule" id="PRU00409"/>
    </source>
</evidence>
<dbReference type="InterPro" id="IPR048764">
    <property type="entry name" value="PylC_N"/>
</dbReference>
<accession>A0ABY9QB19</accession>
<dbReference type="EMBL" id="CP133461">
    <property type="protein sequence ID" value="WMV76105.1"/>
    <property type="molecule type" value="Genomic_DNA"/>
</dbReference>
<dbReference type="PROSITE" id="PS50975">
    <property type="entry name" value="ATP_GRASP"/>
    <property type="match status" value="1"/>
</dbReference>
<keyword evidence="1" id="KW-0436">Ligase</keyword>
<dbReference type="RefSeq" id="WP_236934331.1">
    <property type="nucleotide sequence ID" value="NZ_CP133461.1"/>
</dbReference>